<sequence>MDKKELERRLSLSLEPDFFSHSLRPVFCDPPILYDREGKLRGADIREILSFKDSTITNLCSYSATDEEFRLEHVENNVIIKCEGPADGQKFKVKFIEQPFIEDGINYLGKIEFQGKKGRKVMIRVPGERTYDPASPENPIVTADQFRFLISILIAQVIAAMNGADQDLILKIMQTSKHCHKLHNRYLLQKYLTSQVVSAFYEGETQESYGEFLLKSLADGQPNLDPTRDFYQINYLELEAKKVGGHMRGEDVLPAQNYLKELLKRYEDQLRLEQSEPTIALLITISGRFEFSAYLGVNHLEIYLNKEMLARINSFQGIGMKSIRDRISKLEQSYDIQFKLALKRRGIRQRAVEENQKSDCSIF</sequence>
<reference evidence="1" key="1">
    <citation type="submission" date="2021-09" db="EMBL/GenBank/DDBJ databases">
        <authorList>
            <consortium name="AG Swart"/>
            <person name="Singh M."/>
            <person name="Singh A."/>
            <person name="Seah K."/>
            <person name="Emmerich C."/>
        </authorList>
    </citation>
    <scope>NUCLEOTIDE SEQUENCE</scope>
    <source>
        <strain evidence="1">ATCC30299</strain>
    </source>
</reference>
<accession>A0AAU9IUU9</accession>
<evidence type="ECO:0000313" key="2">
    <source>
        <dbReference type="Proteomes" id="UP001162131"/>
    </source>
</evidence>
<dbReference type="AlphaFoldDB" id="A0AAU9IUU9"/>
<gene>
    <name evidence="1" type="ORF">BSTOLATCC_MIC14658</name>
</gene>
<proteinExistence type="predicted"/>
<dbReference type="EMBL" id="CAJZBQ010000014">
    <property type="protein sequence ID" value="CAG9315914.1"/>
    <property type="molecule type" value="Genomic_DNA"/>
</dbReference>
<organism evidence="1 2">
    <name type="scientific">Blepharisma stoltei</name>
    <dbReference type="NCBI Taxonomy" id="1481888"/>
    <lineage>
        <taxon>Eukaryota</taxon>
        <taxon>Sar</taxon>
        <taxon>Alveolata</taxon>
        <taxon>Ciliophora</taxon>
        <taxon>Postciliodesmatophora</taxon>
        <taxon>Heterotrichea</taxon>
        <taxon>Heterotrichida</taxon>
        <taxon>Blepharismidae</taxon>
        <taxon>Blepharisma</taxon>
    </lineage>
</organism>
<keyword evidence="2" id="KW-1185">Reference proteome</keyword>
<dbReference type="Proteomes" id="UP001162131">
    <property type="component" value="Unassembled WGS sequence"/>
</dbReference>
<evidence type="ECO:0000313" key="1">
    <source>
        <dbReference type="EMBL" id="CAG9315914.1"/>
    </source>
</evidence>
<name>A0AAU9IUU9_9CILI</name>
<comment type="caution">
    <text evidence="1">The sequence shown here is derived from an EMBL/GenBank/DDBJ whole genome shotgun (WGS) entry which is preliminary data.</text>
</comment>
<protein>
    <submittedName>
        <fullName evidence="1">Uncharacterized protein</fullName>
    </submittedName>
</protein>